<protein>
    <submittedName>
        <fullName evidence="13">Phosphatidylinositol phosphatase PTPRQ</fullName>
    </submittedName>
</protein>
<evidence type="ECO:0000259" key="10">
    <source>
        <dbReference type="PROSITE" id="PS50055"/>
    </source>
</evidence>
<dbReference type="Pfam" id="PF00102">
    <property type="entry name" value="Y_phosphatase"/>
    <property type="match status" value="2"/>
</dbReference>
<keyword evidence="14" id="KW-1185">Reference proteome</keyword>
<dbReference type="GO" id="GO:0004725">
    <property type="term" value="F:protein tyrosine phosphatase activity"/>
    <property type="evidence" value="ECO:0007669"/>
    <property type="project" value="InterPro"/>
</dbReference>
<dbReference type="CDD" id="cd00047">
    <property type="entry name" value="PTPc"/>
    <property type="match status" value="1"/>
</dbReference>
<evidence type="ECO:0000313" key="13">
    <source>
        <dbReference type="EMBL" id="KAF0773028.1"/>
    </source>
</evidence>
<evidence type="ECO:0000256" key="5">
    <source>
        <dbReference type="ARBA" id="ARBA00022912"/>
    </source>
</evidence>
<comment type="subcellular location">
    <subcellularLocation>
        <location evidence="1">Membrane</location>
        <topology evidence="1">Single-pass membrane protein</topology>
    </subcellularLocation>
</comment>
<keyword evidence="7 9" id="KW-0472">Membrane</keyword>
<dbReference type="InterPro" id="IPR016130">
    <property type="entry name" value="Tyr_Pase_AS"/>
</dbReference>
<feature type="domain" description="Fibronectin type-III" evidence="12">
    <location>
        <begin position="510"/>
        <end position="627"/>
    </location>
</feature>
<evidence type="ECO:0000313" key="14">
    <source>
        <dbReference type="Proteomes" id="UP000478052"/>
    </source>
</evidence>
<sequence length="1191" mass="135586">MKKFEDFQRRIIKLTLEPISPTAFYVEWRLLPDIDSSVNYSLTYSTQLNNEIKLTSSNNCTLTGLIECAAYTITVRCFYYGAAGNVFGGPFTSTVALTSHISQLKAVRNLTVVTSSHLILISWENPMEQKLCTASFHVSLTSMRGTGQEIQTEFDYHMITALEPCATYFGYVSAVDVAGVKGNPAAFNVTTDPGIPGPVVKLTASSNGSRTIFVRWDKPINSSFCIRQYEVIYCYDIFVCSTILTENNSLTISHLMPCVTYQIMVTPKMSDIENGLSAKTEATVIAEVLEKPMNGRILFLTSYNVTLQWDHHIESDCTLIHQIVNCTNLNSSFEVMTYTPAQAVTIDNLKPFTKYICYSAFYNKQGYSEKSDEIIFWTKLQVPDPPMNLSIIKLSANSVVLAWAAPTTISPAAIDNYRWTVTFKNFLYELPKHCPLRTVEPVVTYFVKNDQTYQNQIGNLTPASCYFIELSAASESGFGNSTNITIHTLSSIAHKPLFNHVQYVFAASSPVKNLQVESIESNLVVLSWKYPCIPNGKIAFFHKVCSPISTAKYEIEFQNCSVLVGSSKRKLRNKFDQYDNETEFEYTLTQLLPDYTYVCTVAAITDTVENPGQDKRIRFITPSTSPELPSKYDTYRHLRVTVSDSHLTQVRLSIPSNLFSSASGNIQYYSIIVYQDGGFPDKPEHGIRTNNPRQQMDDDVWPPPMRTWAEAAPYPFILAYQTTPDRWMPFKGHQNDGVFDIGADDTCSINDKKSYCNGPLRPVTNYRLKLRAFTADGFQDSWTVPFTTREKKSILRHLLQSDKGLGKGGKPTAVYYLVLYSVLFAVLITATGMAVQYRVIQTTATLQESGVPNDMNFKHLSTKTPQEIEAEYDLLNMYSKSNFTTDVAMMPQNKFKNRYINTLPYDYNRVIIRSGDIDDYINASFIEFKFLQNMLKLLKSTNNFEVENSLKVLNFNLKRLLTYHPKDSKEMEDRSTLILVIIRLIDSFLRKLVEKGNIKKWDLNGIRQYIACQGPLKNTCIDMWQMVLEQNVASIVMLCQISEKDKVEYNIIKCNKYFPNNNEKLVFGDIQVKNDIMIVDKERYLFTIRILTVLKGHLKKTIRHFQFHDWPDFGTPKDPSKLLQFWRVVQAKSPTGLVVVHCSAGVGRTGTYIACDMLLRLIHQDRTKLNVFKTVLRLREQRTNMVQTQES</sequence>
<dbReference type="Gene3D" id="3.90.190.10">
    <property type="entry name" value="Protein tyrosine phosphatase superfamily"/>
    <property type="match status" value="1"/>
</dbReference>
<dbReference type="Proteomes" id="UP000478052">
    <property type="component" value="Unassembled WGS sequence"/>
</dbReference>
<dbReference type="PROSITE" id="PS50056">
    <property type="entry name" value="TYR_PHOSPHATASE_2"/>
    <property type="match status" value="1"/>
</dbReference>
<dbReference type="InterPro" id="IPR013783">
    <property type="entry name" value="Ig-like_fold"/>
</dbReference>
<dbReference type="PRINTS" id="PR00700">
    <property type="entry name" value="PRTYPHPHTASE"/>
</dbReference>
<evidence type="ECO:0000256" key="7">
    <source>
        <dbReference type="ARBA" id="ARBA00023136"/>
    </source>
</evidence>
<evidence type="ECO:0000256" key="6">
    <source>
        <dbReference type="ARBA" id="ARBA00022989"/>
    </source>
</evidence>
<feature type="domain" description="Fibronectin type-III" evidence="12">
    <location>
        <begin position="385"/>
        <end position="492"/>
    </location>
</feature>
<dbReference type="InterPro" id="IPR000387">
    <property type="entry name" value="Tyr_Pase_dom"/>
</dbReference>
<dbReference type="PROSITE" id="PS50853">
    <property type="entry name" value="FN3"/>
    <property type="match status" value="3"/>
</dbReference>
<accession>A0A6G0ZPI1</accession>
<proteinExistence type="predicted"/>
<keyword evidence="2 9" id="KW-0812">Transmembrane</keyword>
<feature type="domain" description="Fibronectin type-III" evidence="12">
    <location>
        <begin position="198"/>
        <end position="291"/>
    </location>
</feature>
<dbReference type="SUPFAM" id="SSF52799">
    <property type="entry name" value="(Phosphotyrosine protein) phosphatases II"/>
    <property type="match status" value="1"/>
</dbReference>
<dbReference type="SMART" id="SM00194">
    <property type="entry name" value="PTPc"/>
    <property type="match status" value="1"/>
</dbReference>
<feature type="domain" description="Tyrosine specific protein phosphatases" evidence="11">
    <location>
        <begin position="1123"/>
        <end position="1191"/>
    </location>
</feature>
<dbReference type="InterPro" id="IPR003595">
    <property type="entry name" value="Tyr_Pase_cat"/>
</dbReference>
<gene>
    <name evidence="13" type="ORF">FWK35_00000076</name>
</gene>
<dbReference type="EMBL" id="VUJU01000106">
    <property type="protein sequence ID" value="KAF0773028.1"/>
    <property type="molecule type" value="Genomic_DNA"/>
</dbReference>
<dbReference type="Pfam" id="PF00041">
    <property type="entry name" value="fn3"/>
    <property type="match status" value="1"/>
</dbReference>
<evidence type="ECO:0000256" key="3">
    <source>
        <dbReference type="ARBA" id="ARBA00022729"/>
    </source>
</evidence>
<evidence type="ECO:0000259" key="11">
    <source>
        <dbReference type="PROSITE" id="PS50056"/>
    </source>
</evidence>
<keyword evidence="8" id="KW-0325">Glycoprotein</keyword>
<keyword evidence="6 9" id="KW-1133">Transmembrane helix</keyword>
<dbReference type="PROSITE" id="PS00383">
    <property type="entry name" value="TYR_PHOSPHATASE_1"/>
    <property type="match status" value="1"/>
</dbReference>
<dbReference type="SMART" id="SM00404">
    <property type="entry name" value="PTPc_motif"/>
    <property type="match status" value="1"/>
</dbReference>
<name>A0A6G0ZPI1_APHCR</name>
<dbReference type="SMART" id="SM00060">
    <property type="entry name" value="FN3"/>
    <property type="match status" value="6"/>
</dbReference>
<evidence type="ECO:0000259" key="12">
    <source>
        <dbReference type="PROSITE" id="PS50853"/>
    </source>
</evidence>
<dbReference type="Gene3D" id="2.60.40.10">
    <property type="entry name" value="Immunoglobulins"/>
    <property type="match status" value="5"/>
</dbReference>
<organism evidence="13 14">
    <name type="scientific">Aphis craccivora</name>
    <name type="common">Cowpea aphid</name>
    <dbReference type="NCBI Taxonomy" id="307492"/>
    <lineage>
        <taxon>Eukaryota</taxon>
        <taxon>Metazoa</taxon>
        <taxon>Ecdysozoa</taxon>
        <taxon>Arthropoda</taxon>
        <taxon>Hexapoda</taxon>
        <taxon>Insecta</taxon>
        <taxon>Pterygota</taxon>
        <taxon>Neoptera</taxon>
        <taxon>Paraneoptera</taxon>
        <taxon>Hemiptera</taxon>
        <taxon>Sternorrhyncha</taxon>
        <taxon>Aphidomorpha</taxon>
        <taxon>Aphidoidea</taxon>
        <taxon>Aphididae</taxon>
        <taxon>Aphidini</taxon>
        <taxon>Aphis</taxon>
        <taxon>Aphis</taxon>
    </lineage>
</organism>
<dbReference type="InterPro" id="IPR000242">
    <property type="entry name" value="PTP_cat"/>
</dbReference>
<evidence type="ECO:0000256" key="8">
    <source>
        <dbReference type="ARBA" id="ARBA00023180"/>
    </source>
</evidence>
<dbReference type="PANTHER" id="PTHR46957:SF3">
    <property type="entry name" value="CYTOKINE RECEPTOR"/>
    <property type="match status" value="1"/>
</dbReference>
<evidence type="ECO:0000256" key="1">
    <source>
        <dbReference type="ARBA" id="ARBA00004167"/>
    </source>
</evidence>
<comment type="caution">
    <text evidence="13">The sequence shown here is derived from an EMBL/GenBank/DDBJ whole genome shotgun (WGS) entry which is preliminary data.</text>
</comment>
<feature type="transmembrane region" description="Helical" evidence="9">
    <location>
        <begin position="813"/>
        <end position="835"/>
    </location>
</feature>
<dbReference type="InterPro" id="IPR050713">
    <property type="entry name" value="RTP_Phos/Ushers"/>
</dbReference>
<dbReference type="CDD" id="cd00063">
    <property type="entry name" value="FN3"/>
    <property type="match status" value="5"/>
</dbReference>
<dbReference type="InterPro" id="IPR029021">
    <property type="entry name" value="Prot-tyrosine_phosphatase-like"/>
</dbReference>
<dbReference type="GO" id="GO:0048666">
    <property type="term" value="P:neuron development"/>
    <property type="evidence" value="ECO:0007669"/>
    <property type="project" value="UniProtKB-ARBA"/>
</dbReference>
<feature type="domain" description="Tyrosine-protein phosphatase" evidence="10">
    <location>
        <begin position="868"/>
        <end position="1191"/>
    </location>
</feature>
<dbReference type="AlphaFoldDB" id="A0A6G0ZPI1"/>
<dbReference type="InterPro" id="IPR003961">
    <property type="entry name" value="FN3_dom"/>
</dbReference>
<evidence type="ECO:0000256" key="4">
    <source>
        <dbReference type="ARBA" id="ARBA00022801"/>
    </source>
</evidence>
<dbReference type="SUPFAM" id="SSF49265">
    <property type="entry name" value="Fibronectin type III"/>
    <property type="match status" value="4"/>
</dbReference>
<dbReference type="OrthoDB" id="5854685at2759"/>
<evidence type="ECO:0000256" key="9">
    <source>
        <dbReference type="SAM" id="Phobius"/>
    </source>
</evidence>
<dbReference type="GO" id="GO:0016020">
    <property type="term" value="C:membrane"/>
    <property type="evidence" value="ECO:0007669"/>
    <property type="project" value="UniProtKB-SubCell"/>
</dbReference>
<evidence type="ECO:0000256" key="2">
    <source>
        <dbReference type="ARBA" id="ARBA00022692"/>
    </source>
</evidence>
<keyword evidence="5" id="KW-0904">Protein phosphatase</keyword>
<dbReference type="InterPro" id="IPR036116">
    <property type="entry name" value="FN3_sf"/>
</dbReference>
<keyword evidence="3" id="KW-0732">Signal</keyword>
<keyword evidence="4" id="KW-0378">Hydrolase</keyword>
<reference evidence="13 14" key="1">
    <citation type="submission" date="2019-08" db="EMBL/GenBank/DDBJ databases">
        <title>Whole genome of Aphis craccivora.</title>
        <authorList>
            <person name="Voronova N.V."/>
            <person name="Shulinski R.S."/>
            <person name="Bandarenka Y.V."/>
            <person name="Zhorov D.G."/>
            <person name="Warner D."/>
        </authorList>
    </citation>
    <scope>NUCLEOTIDE SEQUENCE [LARGE SCALE GENOMIC DNA]</scope>
    <source>
        <strain evidence="13">180601</strain>
        <tissue evidence="13">Whole Body</tissue>
    </source>
</reference>
<dbReference type="PROSITE" id="PS50055">
    <property type="entry name" value="TYR_PHOSPHATASE_PTP"/>
    <property type="match status" value="1"/>
</dbReference>
<dbReference type="PANTHER" id="PTHR46957">
    <property type="entry name" value="CYTOKINE RECEPTOR"/>
    <property type="match status" value="1"/>
</dbReference>